<dbReference type="SUPFAM" id="SSF47413">
    <property type="entry name" value="lambda repressor-like DNA-binding domains"/>
    <property type="match status" value="1"/>
</dbReference>
<dbReference type="RefSeq" id="WP_226746803.1">
    <property type="nucleotide sequence ID" value="NZ_JAJATZ010000001.1"/>
</dbReference>
<accession>A0ABS8BPM4</accession>
<dbReference type="EMBL" id="JAJATZ010000001">
    <property type="protein sequence ID" value="MCB5197679.1"/>
    <property type="molecule type" value="Genomic_DNA"/>
</dbReference>
<keyword evidence="3" id="KW-1185">Reference proteome</keyword>
<evidence type="ECO:0000313" key="2">
    <source>
        <dbReference type="EMBL" id="MCB5197679.1"/>
    </source>
</evidence>
<dbReference type="Pfam" id="PF01381">
    <property type="entry name" value="HTH_3"/>
    <property type="match status" value="1"/>
</dbReference>
<name>A0ABS8BPM4_9RHOB</name>
<reference evidence="2" key="1">
    <citation type="submission" date="2021-10" db="EMBL/GenBank/DDBJ databases">
        <title>Loktanella gaetbuli sp. nov., isolated from a tidal flat.</title>
        <authorList>
            <person name="Park S."/>
            <person name="Yoon J.-H."/>
        </authorList>
    </citation>
    <scope>NUCLEOTIDE SEQUENCE</scope>
    <source>
        <strain evidence="2">TSTF-M6</strain>
    </source>
</reference>
<dbReference type="InterPro" id="IPR010982">
    <property type="entry name" value="Lambda_DNA-bd_dom_sf"/>
</dbReference>
<organism evidence="2 3">
    <name type="scientific">Loktanella gaetbuli</name>
    <dbReference type="NCBI Taxonomy" id="2881335"/>
    <lineage>
        <taxon>Bacteria</taxon>
        <taxon>Pseudomonadati</taxon>
        <taxon>Pseudomonadota</taxon>
        <taxon>Alphaproteobacteria</taxon>
        <taxon>Rhodobacterales</taxon>
        <taxon>Roseobacteraceae</taxon>
        <taxon>Loktanella</taxon>
    </lineage>
</organism>
<dbReference type="InterPro" id="IPR018653">
    <property type="entry name" value="ScfR_C"/>
</dbReference>
<protein>
    <submittedName>
        <fullName evidence="2">Short-chain fatty acyl-CoA regulator family protein</fullName>
    </submittedName>
</protein>
<sequence length="424" mass="45148">MDRTGDRIRARRMDAGVAQRDLAAAVDISASYLNLIEHGKRPVGGQLLRRIAATLGIDLALLERPADPSLIDRLLAASARLPQVPTEVAQVEDLAARFPGWTGLITAQAQEIMSLDDRLQMLNDRLTYDPDLAKALHGVITAVTAIQATATILTGDGPVDADWQARFHANIRDDAGKLAATSRALVAYLDAPDDLERTRLSPLEERDTILNATGYHRPHLEDPALPAPVPPARPGVADLLARYDAVYAADAEALPIESFVMAARDLDCDPVGLAAHLGQTLDRVLRRLASLPAKAGLPDHGLMQITAAGAVLLLKQAAGFDMTRGSDCALWPVYTALGQPGRCVTARVAVHGQNDRHLICHAVAVAAPSPLGPHAPPVMTATMLVRALPKPPDPLCLPVGLACRMCPRADCAARREPAVPATQL</sequence>
<dbReference type="Proteomes" id="UP001138961">
    <property type="component" value="Unassembled WGS sequence"/>
</dbReference>
<dbReference type="Gene3D" id="1.10.260.40">
    <property type="entry name" value="lambda repressor-like DNA-binding domains"/>
    <property type="match status" value="1"/>
</dbReference>
<dbReference type="Pfam" id="PF09856">
    <property type="entry name" value="ScfRs"/>
    <property type="match status" value="1"/>
</dbReference>
<comment type="caution">
    <text evidence="2">The sequence shown here is derived from an EMBL/GenBank/DDBJ whole genome shotgun (WGS) entry which is preliminary data.</text>
</comment>
<proteinExistence type="predicted"/>
<feature type="domain" description="HTH cro/C1-type" evidence="1">
    <location>
        <begin position="8"/>
        <end position="62"/>
    </location>
</feature>
<dbReference type="PROSITE" id="PS50943">
    <property type="entry name" value="HTH_CROC1"/>
    <property type="match status" value="1"/>
</dbReference>
<evidence type="ECO:0000259" key="1">
    <source>
        <dbReference type="PROSITE" id="PS50943"/>
    </source>
</evidence>
<dbReference type="CDD" id="cd00093">
    <property type="entry name" value="HTH_XRE"/>
    <property type="match status" value="1"/>
</dbReference>
<dbReference type="SMART" id="SM00530">
    <property type="entry name" value="HTH_XRE"/>
    <property type="match status" value="1"/>
</dbReference>
<dbReference type="InterPro" id="IPR001387">
    <property type="entry name" value="Cro/C1-type_HTH"/>
</dbReference>
<gene>
    <name evidence="2" type="ORF">LGQ03_00345</name>
</gene>
<evidence type="ECO:0000313" key="3">
    <source>
        <dbReference type="Proteomes" id="UP001138961"/>
    </source>
</evidence>